<dbReference type="InterPro" id="IPR016785">
    <property type="entry name" value="ComGD"/>
</dbReference>
<comment type="subcellular location">
    <subcellularLocation>
        <location evidence="1">Cell surface</location>
    </subcellularLocation>
</comment>
<evidence type="ECO:0000313" key="3">
    <source>
        <dbReference type="EMBL" id="TGN28864.1"/>
    </source>
</evidence>
<gene>
    <name evidence="3" type="ORF">E2558_04270</name>
</gene>
<dbReference type="InterPro" id="IPR012902">
    <property type="entry name" value="N_methyl_site"/>
</dbReference>
<dbReference type="Proteomes" id="UP000297459">
    <property type="component" value="Unassembled WGS sequence"/>
</dbReference>
<dbReference type="GO" id="GO:0030420">
    <property type="term" value="P:establishment of competence for transformation"/>
    <property type="evidence" value="ECO:0007669"/>
    <property type="project" value="UniProtKB-KW"/>
</dbReference>
<sequence>MVKLLQVKVFSGFTMIESLLTLLILVILLNISFAISKENNFSILSDELSLNQLISQFDYYKSKAIGDNQSITLALTENSSIINVVEEKGLHYNFKIRSGKVKSISKIKKITFDKDGRINNFGSFVLNINERLYKIIFHIDKGRIRYVSI</sequence>
<protein>
    <submittedName>
        <fullName evidence="3">Prepilin-type N-terminal cleavage/methylation domain-containing protein</fullName>
    </submittedName>
</protein>
<dbReference type="AlphaFoldDB" id="A0A4Z1BHY4"/>
<reference evidence="3 4" key="1">
    <citation type="submission" date="2019-04" db="EMBL/GenBank/DDBJ databases">
        <title>Genomic characterization of Staphylococcus petrasii strains.</title>
        <authorList>
            <person name="Vrbovska V."/>
            <person name="Kovarovic V."/>
            <person name="Maslanova I."/>
            <person name="Indrakova A."/>
            <person name="Petras P."/>
            <person name="Sedo O."/>
            <person name="Svec P."/>
            <person name="Fisarova L."/>
            <person name="Sedlacek I."/>
            <person name="Doskar J."/>
            <person name="Pantucek R."/>
        </authorList>
    </citation>
    <scope>NUCLEOTIDE SEQUENCE [LARGE SCALE GENOMIC DNA]</scope>
    <source>
        <strain evidence="3 4">CCM 8529</strain>
    </source>
</reference>
<organism evidence="3 4">
    <name type="scientific">Staphylococcus pragensis</name>
    <dbReference type="NCBI Taxonomy" id="1611836"/>
    <lineage>
        <taxon>Bacteria</taxon>
        <taxon>Bacillati</taxon>
        <taxon>Bacillota</taxon>
        <taxon>Bacilli</taxon>
        <taxon>Bacillales</taxon>
        <taxon>Staphylococcaceae</taxon>
        <taxon>Staphylococcus</taxon>
    </lineage>
</organism>
<name>A0A4Z1BHY4_9STAP</name>
<evidence type="ECO:0000313" key="4">
    <source>
        <dbReference type="Proteomes" id="UP000297459"/>
    </source>
</evidence>
<proteinExistence type="predicted"/>
<dbReference type="PIRSF" id="PIRSF021292">
    <property type="entry name" value="Competence_ComGD"/>
    <property type="match status" value="1"/>
</dbReference>
<dbReference type="GO" id="GO:0009986">
    <property type="term" value="C:cell surface"/>
    <property type="evidence" value="ECO:0007669"/>
    <property type="project" value="UniProtKB-SubCell"/>
</dbReference>
<comment type="caution">
    <text evidence="3">The sequence shown here is derived from an EMBL/GenBank/DDBJ whole genome shotgun (WGS) entry which is preliminary data.</text>
</comment>
<dbReference type="NCBIfam" id="NF040982">
    <property type="entry name" value="ComGD"/>
    <property type="match status" value="1"/>
</dbReference>
<dbReference type="NCBIfam" id="TIGR02532">
    <property type="entry name" value="IV_pilin_GFxxxE"/>
    <property type="match status" value="1"/>
</dbReference>
<keyword evidence="2" id="KW-0178">Competence</keyword>
<accession>A0A4Z1BHY4</accession>
<keyword evidence="4" id="KW-1185">Reference proteome</keyword>
<dbReference type="EMBL" id="SRPJ01000001">
    <property type="protein sequence ID" value="TGN28864.1"/>
    <property type="molecule type" value="Genomic_DNA"/>
</dbReference>
<evidence type="ECO:0000256" key="2">
    <source>
        <dbReference type="ARBA" id="ARBA00023287"/>
    </source>
</evidence>
<evidence type="ECO:0000256" key="1">
    <source>
        <dbReference type="ARBA" id="ARBA00004241"/>
    </source>
</evidence>